<evidence type="ECO:0000313" key="3">
    <source>
        <dbReference type="Proteomes" id="UP000308697"/>
    </source>
</evidence>
<evidence type="ECO:0000256" key="1">
    <source>
        <dbReference type="SAM" id="MobiDB-lite"/>
    </source>
</evidence>
<dbReference type="OrthoDB" id="4337364at2"/>
<feature type="compositionally biased region" description="Basic and acidic residues" evidence="1">
    <location>
        <begin position="63"/>
        <end position="72"/>
    </location>
</feature>
<feature type="compositionally biased region" description="Polar residues" evidence="1">
    <location>
        <begin position="8"/>
        <end position="20"/>
    </location>
</feature>
<dbReference type="RefSeq" id="WP_136744923.1">
    <property type="nucleotide sequence ID" value="NZ_SUMB01000022.1"/>
</dbReference>
<proteinExistence type="predicted"/>
<protein>
    <submittedName>
        <fullName evidence="2">Uncharacterized protein</fullName>
    </submittedName>
</protein>
<dbReference type="EMBL" id="SUMB01000022">
    <property type="protein sequence ID" value="TJZ41188.1"/>
    <property type="molecule type" value="Genomic_DNA"/>
</dbReference>
<name>A0A4V5MHE8_9ACTN</name>
<accession>A0A4V5MHE8</accession>
<dbReference type="Proteomes" id="UP000308697">
    <property type="component" value="Unassembled WGS sequence"/>
</dbReference>
<organism evidence="2 3">
    <name type="scientific">Streptomyces piniterrae</name>
    <dbReference type="NCBI Taxonomy" id="2571125"/>
    <lineage>
        <taxon>Bacteria</taxon>
        <taxon>Bacillati</taxon>
        <taxon>Actinomycetota</taxon>
        <taxon>Actinomycetes</taxon>
        <taxon>Kitasatosporales</taxon>
        <taxon>Streptomycetaceae</taxon>
        <taxon>Streptomyces</taxon>
    </lineage>
</organism>
<comment type="caution">
    <text evidence="2">The sequence shown here is derived from an EMBL/GenBank/DDBJ whole genome shotgun (WGS) entry which is preliminary data.</text>
</comment>
<dbReference type="AlphaFoldDB" id="A0A4V5MHE8"/>
<sequence>MNRERNIPPSTSMLGNSAHQPTLVPSVGPPQVGARNQGDQKPDAKSTRSTTPRRAPRRRGRPRGPEREMLSVRILAENDRKLTAAVEATGLNPQSIVDQALEAYFKRLKIQDPDAA</sequence>
<feature type="region of interest" description="Disordered" evidence="1">
    <location>
        <begin position="1"/>
        <end position="72"/>
    </location>
</feature>
<gene>
    <name evidence="2" type="ORF">FCH28_37515</name>
</gene>
<keyword evidence="3" id="KW-1185">Reference proteome</keyword>
<evidence type="ECO:0000313" key="2">
    <source>
        <dbReference type="EMBL" id="TJZ41188.1"/>
    </source>
</evidence>
<reference evidence="2 3" key="1">
    <citation type="submission" date="2019-04" db="EMBL/GenBank/DDBJ databases">
        <title>Streptomyces piniterrae sp. nov., a heliquinomycin-producing actinomycete isolated from rhizosphere soil of Pinus yunnanensis.</title>
        <authorList>
            <person name="Zhuang X."/>
            <person name="Zhao J."/>
        </authorList>
    </citation>
    <scope>NUCLEOTIDE SEQUENCE [LARGE SCALE GENOMIC DNA]</scope>
    <source>
        <strain evidence="3">jys28</strain>
    </source>
</reference>